<evidence type="ECO:0000256" key="1">
    <source>
        <dbReference type="ARBA" id="ARBA00004141"/>
    </source>
</evidence>
<organism evidence="11 12">
    <name type="scientific">Cylindrotheca closterium</name>
    <dbReference type="NCBI Taxonomy" id="2856"/>
    <lineage>
        <taxon>Eukaryota</taxon>
        <taxon>Sar</taxon>
        <taxon>Stramenopiles</taxon>
        <taxon>Ochrophyta</taxon>
        <taxon>Bacillariophyta</taxon>
        <taxon>Bacillariophyceae</taxon>
        <taxon>Bacillariophycidae</taxon>
        <taxon>Bacillariales</taxon>
        <taxon>Bacillariaceae</taxon>
        <taxon>Cylindrotheca</taxon>
    </lineage>
</organism>
<dbReference type="EC" id="2.3.1.-" evidence="10"/>
<evidence type="ECO:0000256" key="6">
    <source>
        <dbReference type="ARBA" id="ARBA00022989"/>
    </source>
</evidence>
<evidence type="ECO:0000256" key="10">
    <source>
        <dbReference type="RuleBase" id="RU361115"/>
    </source>
</evidence>
<keyword evidence="8 10" id="KW-0472">Membrane</keyword>
<keyword evidence="3 10" id="KW-0808">Transferase</keyword>
<keyword evidence="12" id="KW-1185">Reference proteome</keyword>
<dbReference type="Proteomes" id="UP001295423">
    <property type="component" value="Unassembled WGS sequence"/>
</dbReference>
<dbReference type="EMBL" id="CAKOGP040000113">
    <property type="protein sequence ID" value="CAJ1930651.1"/>
    <property type="molecule type" value="Genomic_DNA"/>
</dbReference>
<dbReference type="GO" id="GO:0009922">
    <property type="term" value="F:fatty acid elongase activity"/>
    <property type="evidence" value="ECO:0007669"/>
    <property type="project" value="InterPro"/>
</dbReference>
<feature type="transmembrane region" description="Helical" evidence="10">
    <location>
        <begin position="136"/>
        <end position="157"/>
    </location>
</feature>
<feature type="transmembrane region" description="Helical" evidence="10">
    <location>
        <begin position="260"/>
        <end position="281"/>
    </location>
</feature>
<comment type="similarity">
    <text evidence="10">Belongs to the ELO family.</text>
</comment>
<protein>
    <recommendedName>
        <fullName evidence="10">Elongation of fatty acids protein</fullName>
        <ecNumber evidence="10">2.3.1.-</ecNumber>
    </recommendedName>
</protein>
<dbReference type="InterPro" id="IPR030457">
    <property type="entry name" value="ELO_CS"/>
</dbReference>
<feature type="transmembrane region" description="Helical" evidence="10">
    <location>
        <begin position="164"/>
        <end position="182"/>
    </location>
</feature>
<evidence type="ECO:0000256" key="4">
    <source>
        <dbReference type="ARBA" id="ARBA00022692"/>
    </source>
</evidence>
<feature type="transmembrane region" description="Helical" evidence="10">
    <location>
        <begin position="54"/>
        <end position="74"/>
    </location>
</feature>
<evidence type="ECO:0000256" key="2">
    <source>
        <dbReference type="ARBA" id="ARBA00022516"/>
    </source>
</evidence>
<reference evidence="11" key="1">
    <citation type="submission" date="2023-08" db="EMBL/GenBank/DDBJ databases">
        <authorList>
            <person name="Audoor S."/>
            <person name="Bilcke G."/>
        </authorList>
    </citation>
    <scope>NUCLEOTIDE SEQUENCE</scope>
</reference>
<dbReference type="GO" id="GO:0042761">
    <property type="term" value="P:very long-chain fatty acid biosynthetic process"/>
    <property type="evidence" value="ECO:0007669"/>
    <property type="project" value="TreeGrafter"/>
</dbReference>
<dbReference type="GO" id="GO:0034626">
    <property type="term" value="P:fatty acid elongation, polyunsaturated fatty acid"/>
    <property type="evidence" value="ECO:0007669"/>
    <property type="project" value="TreeGrafter"/>
</dbReference>
<keyword evidence="4 10" id="KW-0812">Transmembrane</keyword>
<keyword evidence="6 10" id="KW-1133">Transmembrane helix</keyword>
<accession>A0AAD2CIT7</accession>
<dbReference type="AlphaFoldDB" id="A0AAD2CIT7"/>
<comment type="catalytic activity">
    <reaction evidence="10">
        <text>an acyl-CoA + malonyl-CoA + H(+) = a 3-oxoacyl-CoA + CO2 + CoA</text>
        <dbReference type="Rhea" id="RHEA:50252"/>
        <dbReference type="ChEBI" id="CHEBI:15378"/>
        <dbReference type="ChEBI" id="CHEBI:16526"/>
        <dbReference type="ChEBI" id="CHEBI:57287"/>
        <dbReference type="ChEBI" id="CHEBI:57384"/>
        <dbReference type="ChEBI" id="CHEBI:58342"/>
        <dbReference type="ChEBI" id="CHEBI:90726"/>
    </reaction>
    <physiologicalReaction direction="left-to-right" evidence="10">
        <dbReference type="Rhea" id="RHEA:50253"/>
    </physiologicalReaction>
</comment>
<evidence type="ECO:0000256" key="9">
    <source>
        <dbReference type="ARBA" id="ARBA00023160"/>
    </source>
</evidence>
<evidence type="ECO:0000313" key="11">
    <source>
        <dbReference type="EMBL" id="CAJ1930651.1"/>
    </source>
</evidence>
<proteinExistence type="inferred from homology"/>
<dbReference type="Pfam" id="PF01151">
    <property type="entry name" value="ELO"/>
    <property type="match status" value="1"/>
</dbReference>
<keyword evidence="2 10" id="KW-0444">Lipid biosynthesis</keyword>
<name>A0AAD2CIT7_9STRA</name>
<keyword evidence="5 10" id="KW-0276">Fatty acid metabolism</keyword>
<comment type="caution">
    <text evidence="11">The sequence shown here is derived from an EMBL/GenBank/DDBJ whole genome shotgun (WGS) entry which is preliminary data.</text>
</comment>
<dbReference type="GO" id="GO:0019367">
    <property type="term" value="P:fatty acid elongation, saturated fatty acid"/>
    <property type="evidence" value="ECO:0007669"/>
    <property type="project" value="TreeGrafter"/>
</dbReference>
<gene>
    <name evidence="11" type="ORF">CYCCA115_LOCUS2019</name>
</gene>
<feature type="transmembrane region" description="Helical" evidence="10">
    <location>
        <begin position="220"/>
        <end position="245"/>
    </location>
</feature>
<dbReference type="PANTHER" id="PTHR11157">
    <property type="entry name" value="FATTY ACID ACYL TRANSFERASE-RELATED"/>
    <property type="match status" value="1"/>
</dbReference>
<feature type="transmembrane region" description="Helical" evidence="10">
    <location>
        <begin position="86"/>
        <end position="105"/>
    </location>
</feature>
<evidence type="ECO:0000256" key="5">
    <source>
        <dbReference type="ARBA" id="ARBA00022832"/>
    </source>
</evidence>
<sequence>MDNAETDPCVSINSDGIAYREFSCDYPQLEPFYLNFEKKYDPIPVLRWMSEHPMIPVAAVVIYGFLIVWGQHVMKKRPAWNWRNAMAVWNLSLSIFSWIGMFRTAPQLASNLYHLPLRDNLCEDPRETYGSGSSGLWVQLFILSKFPELVDTFFIVIHKKPLIFLHWYHHITVLLYCWHSYVTKSPPGIFFVVMNYSVHATMYGYYFLMAMKLRPKWFNPMIITTFQISQMVVGVVVTMLGFYYYTTDPTCKIERENNTAAFVMYGSYLFLFLQFFVGRYFKPKAQKQKSV</sequence>
<dbReference type="PROSITE" id="PS01188">
    <property type="entry name" value="ELO"/>
    <property type="match status" value="1"/>
</dbReference>
<dbReference type="GO" id="GO:0034625">
    <property type="term" value="P:fatty acid elongation, monounsaturated fatty acid"/>
    <property type="evidence" value="ECO:0007669"/>
    <property type="project" value="TreeGrafter"/>
</dbReference>
<keyword evidence="9 10" id="KW-0275">Fatty acid biosynthesis</keyword>
<evidence type="ECO:0000256" key="8">
    <source>
        <dbReference type="ARBA" id="ARBA00023136"/>
    </source>
</evidence>
<feature type="transmembrane region" description="Helical" evidence="10">
    <location>
        <begin position="188"/>
        <end position="208"/>
    </location>
</feature>
<evidence type="ECO:0000313" key="12">
    <source>
        <dbReference type="Proteomes" id="UP001295423"/>
    </source>
</evidence>
<dbReference type="PANTHER" id="PTHR11157:SF17">
    <property type="entry name" value="ELONGATION OF VERY LONG CHAIN FATTY ACIDS PROTEIN 6"/>
    <property type="match status" value="1"/>
</dbReference>
<keyword evidence="7 10" id="KW-0443">Lipid metabolism</keyword>
<evidence type="ECO:0000256" key="3">
    <source>
        <dbReference type="ARBA" id="ARBA00022679"/>
    </source>
</evidence>
<dbReference type="GO" id="GO:0030148">
    <property type="term" value="P:sphingolipid biosynthetic process"/>
    <property type="evidence" value="ECO:0007669"/>
    <property type="project" value="TreeGrafter"/>
</dbReference>
<dbReference type="InterPro" id="IPR002076">
    <property type="entry name" value="ELO_fam"/>
</dbReference>
<evidence type="ECO:0000256" key="7">
    <source>
        <dbReference type="ARBA" id="ARBA00023098"/>
    </source>
</evidence>
<dbReference type="GO" id="GO:0005789">
    <property type="term" value="C:endoplasmic reticulum membrane"/>
    <property type="evidence" value="ECO:0007669"/>
    <property type="project" value="TreeGrafter"/>
</dbReference>
<comment type="subcellular location">
    <subcellularLocation>
        <location evidence="1">Membrane</location>
        <topology evidence="1">Multi-pass membrane protein</topology>
    </subcellularLocation>
</comment>